<reference evidence="2 3" key="1">
    <citation type="journal article" date="2024" name="Front Chem Biol">
        <title>Unveiling the potential of Daldinia eschscholtzii MFLUCC 19-0629 through bioactivity and bioinformatics studies for enhanced sustainable agriculture production.</title>
        <authorList>
            <person name="Brooks S."/>
            <person name="Weaver J.A."/>
            <person name="Klomchit A."/>
            <person name="Alharthi S.A."/>
            <person name="Onlamun T."/>
            <person name="Nurani R."/>
            <person name="Vong T.K."/>
            <person name="Alberti F."/>
            <person name="Greco C."/>
        </authorList>
    </citation>
    <scope>NUCLEOTIDE SEQUENCE [LARGE SCALE GENOMIC DNA]</scope>
    <source>
        <strain evidence="2">MFLUCC 19-0629</strain>
    </source>
</reference>
<keyword evidence="3" id="KW-1185">Reference proteome</keyword>
<evidence type="ECO:0000313" key="2">
    <source>
        <dbReference type="EMBL" id="KAK6951496.1"/>
    </source>
</evidence>
<sequence length="118" mass="14181">MQYGEWSQADLWRCEVPEDEWPKDPETRKAITRDFDGKWGDRRQELVFIGQQMRKGGEERLRRALDACLLNDEEFRSWEEAMESDNVQERLDELFEDGFEDWLETSHEGHDHSDGHKH</sequence>
<comment type="caution">
    <text evidence="2">The sequence shown here is derived from an EMBL/GenBank/DDBJ whole genome shotgun (WGS) entry which is preliminary data.</text>
</comment>
<protein>
    <recommendedName>
        <fullName evidence="1">CobW C-terminal domain-containing protein</fullName>
    </recommendedName>
</protein>
<evidence type="ECO:0000313" key="3">
    <source>
        <dbReference type="Proteomes" id="UP001369815"/>
    </source>
</evidence>
<dbReference type="AlphaFoldDB" id="A0AAX6MGC1"/>
<name>A0AAX6MGC1_9PEZI</name>
<dbReference type="Proteomes" id="UP001369815">
    <property type="component" value="Unassembled WGS sequence"/>
</dbReference>
<gene>
    <name evidence="2" type="ORF">Daesc_008031</name>
</gene>
<dbReference type="PANTHER" id="PTHR43603">
    <property type="entry name" value="COBW DOMAIN-CONTAINING PROTEIN DDB_G0274527"/>
    <property type="match status" value="1"/>
</dbReference>
<evidence type="ECO:0000259" key="1">
    <source>
        <dbReference type="Pfam" id="PF07683"/>
    </source>
</evidence>
<proteinExistence type="predicted"/>
<dbReference type="Pfam" id="PF07683">
    <property type="entry name" value="CobW_C"/>
    <property type="match status" value="1"/>
</dbReference>
<accession>A0AAX6MGC1</accession>
<feature type="domain" description="CobW C-terminal" evidence="1">
    <location>
        <begin position="12"/>
        <end position="69"/>
    </location>
</feature>
<dbReference type="EMBL" id="JBANMG010000007">
    <property type="protein sequence ID" value="KAK6951496.1"/>
    <property type="molecule type" value="Genomic_DNA"/>
</dbReference>
<organism evidence="2 3">
    <name type="scientific">Daldinia eschscholtzii</name>
    <dbReference type="NCBI Taxonomy" id="292717"/>
    <lineage>
        <taxon>Eukaryota</taxon>
        <taxon>Fungi</taxon>
        <taxon>Dikarya</taxon>
        <taxon>Ascomycota</taxon>
        <taxon>Pezizomycotina</taxon>
        <taxon>Sordariomycetes</taxon>
        <taxon>Xylariomycetidae</taxon>
        <taxon>Xylariales</taxon>
        <taxon>Hypoxylaceae</taxon>
        <taxon>Daldinia</taxon>
    </lineage>
</organism>
<dbReference type="SUPFAM" id="SSF90002">
    <property type="entry name" value="Hypothetical protein YjiA, C-terminal domain"/>
    <property type="match status" value="1"/>
</dbReference>
<dbReference type="PANTHER" id="PTHR43603:SF1">
    <property type="entry name" value="ZINC-REGULATED GTPASE METALLOPROTEIN ACTIVATOR 1"/>
    <property type="match status" value="1"/>
</dbReference>
<dbReference type="InterPro" id="IPR011629">
    <property type="entry name" value="CobW-like_C"/>
</dbReference>
<dbReference type="InterPro" id="IPR051927">
    <property type="entry name" value="Zn_Chap_cDPG_Synth"/>
</dbReference>